<dbReference type="GeneID" id="140007055"/>
<proteinExistence type="predicted"/>
<feature type="region of interest" description="Disordered" evidence="1">
    <location>
        <begin position="1"/>
        <end position="30"/>
    </location>
</feature>
<dbReference type="Pfam" id="PF08284">
    <property type="entry name" value="RVP_2"/>
    <property type="match status" value="1"/>
</dbReference>
<gene>
    <name evidence="3" type="primary">LOC140007055</name>
</gene>
<dbReference type="InterPro" id="IPR021109">
    <property type="entry name" value="Peptidase_aspartic_dom_sf"/>
</dbReference>
<dbReference type="RefSeq" id="XP_071905854.1">
    <property type="nucleotide sequence ID" value="XM_072049753.1"/>
</dbReference>
<dbReference type="Proteomes" id="UP001652660">
    <property type="component" value="Chromosome 5e"/>
</dbReference>
<dbReference type="Gene3D" id="2.40.70.10">
    <property type="entry name" value="Acid Proteases"/>
    <property type="match status" value="1"/>
</dbReference>
<name>A0ABM4UF03_COFAR</name>
<protein>
    <recommendedName>
        <fullName evidence="4">CCHC-type domain-containing protein</fullName>
    </recommendedName>
</protein>
<feature type="region of interest" description="Disordered" evidence="1">
    <location>
        <begin position="236"/>
        <end position="255"/>
    </location>
</feature>
<feature type="compositionally biased region" description="Gly residues" evidence="1">
    <location>
        <begin position="158"/>
        <end position="176"/>
    </location>
</feature>
<reference evidence="3" key="1">
    <citation type="submission" date="2025-08" db="UniProtKB">
        <authorList>
            <consortium name="RefSeq"/>
        </authorList>
    </citation>
    <scope>IDENTIFICATION</scope>
    <source>
        <tissue evidence="3">Leaves</tissue>
    </source>
</reference>
<evidence type="ECO:0000256" key="1">
    <source>
        <dbReference type="SAM" id="MobiDB-lite"/>
    </source>
</evidence>
<evidence type="ECO:0008006" key="4">
    <source>
        <dbReference type="Google" id="ProtNLM"/>
    </source>
</evidence>
<organism evidence="2 3">
    <name type="scientific">Coffea arabica</name>
    <name type="common">Arabian coffee</name>
    <dbReference type="NCBI Taxonomy" id="13443"/>
    <lineage>
        <taxon>Eukaryota</taxon>
        <taxon>Viridiplantae</taxon>
        <taxon>Streptophyta</taxon>
        <taxon>Embryophyta</taxon>
        <taxon>Tracheophyta</taxon>
        <taxon>Spermatophyta</taxon>
        <taxon>Magnoliopsida</taxon>
        <taxon>eudicotyledons</taxon>
        <taxon>Gunneridae</taxon>
        <taxon>Pentapetalae</taxon>
        <taxon>asterids</taxon>
        <taxon>lamiids</taxon>
        <taxon>Gentianales</taxon>
        <taxon>Rubiaceae</taxon>
        <taxon>Ixoroideae</taxon>
        <taxon>Gardenieae complex</taxon>
        <taxon>Bertiereae - Coffeeae clade</taxon>
        <taxon>Coffeeae</taxon>
        <taxon>Coffea</taxon>
    </lineage>
</organism>
<feature type="compositionally biased region" description="Low complexity" evidence="1">
    <location>
        <begin position="11"/>
        <end position="26"/>
    </location>
</feature>
<feature type="region of interest" description="Disordered" evidence="1">
    <location>
        <begin position="137"/>
        <end position="182"/>
    </location>
</feature>
<feature type="compositionally biased region" description="Polar residues" evidence="1">
    <location>
        <begin position="237"/>
        <end position="248"/>
    </location>
</feature>
<keyword evidence="2" id="KW-1185">Reference proteome</keyword>
<sequence>MTDLLADVVEQQDQNPNPNPENSGNPVESEDRALERFQKFLPPKFIGGLDPDVAERWLENMVDIFAALHYTEERHVTFAVFQLEGAARSWWTVIRQKWEREQMPRTWGLNVEIHKDLAVAQINAFSDAVEKAKKRGFLESSSGQGDKNIPPKFRRETGGGSMPGMSRGGPSRGGQVGRDQREGFQRGSAFAFRGPCRYCGKPNHAEDNWWKNEGKCLRCESADHQLVTCPVLAQDGKGSQQSMRTSSEPAKVEGTKPKVAARMYSLEPQQVPDSSEVVEGERKLLGDLISLSTKKYDVFLGMDWLTKYNAQLDYKRKVVEFRMPGKATLRYLFSQKELNMRQRRWMEFLEDYDYTINYHPGKVNVVADALSRKAQVAELMIKEWDLLESLCE</sequence>
<evidence type="ECO:0000313" key="2">
    <source>
        <dbReference type="Proteomes" id="UP001652660"/>
    </source>
</evidence>
<accession>A0ABM4UF03</accession>
<evidence type="ECO:0000313" key="3">
    <source>
        <dbReference type="RefSeq" id="XP_071905854.1"/>
    </source>
</evidence>